<dbReference type="SUPFAM" id="SSF81296">
    <property type="entry name" value="E set domains"/>
    <property type="match status" value="1"/>
</dbReference>
<dbReference type="InterPro" id="IPR011022">
    <property type="entry name" value="Arrestin_C-like"/>
</dbReference>
<dbReference type="OrthoDB" id="298939at2759"/>
<feature type="compositionally biased region" description="Polar residues" evidence="1">
    <location>
        <begin position="29"/>
        <end position="46"/>
    </location>
</feature>
<feature type="region of interest" description="Disordered" evidence="1">
    <location>
        <begin position="731"/>
        <end position="785"/>
    </location>
</feature>
<dbReference type="PANTHER" id="PTHR11188:SF17">
    <property type="entry name" value="FI21816P1"/>
    <property type="match status" value="1"/>
</dbReference>
<dbReference type="GO" id="GO:0070086">
    <property type="term" value="P:ubiquitin-dependent endocytosis"/>
    <property type="evidence" value="ECO:0007669"/>
    <property type="project" value="TreeGrafter"/>
</dbReference>
<feature type="compositionally biased region" description="Polar residues" evidence="1">
    <location>
        <begin position="1"/>
        <end position="20"/>
    </location>
</feature>
<evidence type="ECO:0000256" key="1">
    <source>
        <dbReference type="SAM" id="MobiDB-lite"/>
    </source>
</evidence>
<dbReference type="EMBL" id="JAFIQS010000001">
    <property type="protein sequence ID" value="KAG5173917.1"/>
    <property type="molecule type" value="Genomic_DNA"/>
</dbReference>
<dbReference type="GO" id="GO:0005829">
    <property type="term" value="C:cytosol"/>
    <property type="evidence" value="ECO:0007669"/>
    <property type="project" value="TreeGrafter"/>
</dbReference>
<sequence length="800" mass="86225">MTSMSSSIPSELGMHSTSSESEMEGTKRYQITPSCPTGTAGLQLSSDRPPPREAVDLPLLPQAIGTPFVSPGSPQSAHTALTIHSNEKAWNGAEIETVLGNSKSRLRSGAKLLPHSPRQHKGVSLEKAKRRPRVDVNIFLGNDVCVEGGCLQGLVKLQIREGSKKSQPLLLSGGKIRVVGFESTTKEEQRSTFYQFCANVSDVASGLDVLYSSEPDAGGFVKAVEGAYVLPFVIELDPSQALGRPKGSMHLQSGASVRYIVMVSFRIKVLSSGKMSMAHFYRDCSVWPRLNPAIVLSPTSRPIQVTVSGDTTLGGNNKVILTASLHRLHWVAGQPCHVRFDIVNNSTRTLKHLSLGLFQTITTFRAKKVDGNDQHTANTKNLLQSTSIEKQVAQSSLDIAEWGTRGHASAKGWWMGVSAGSSQTFSHSILLPACALSIPRGKLLEVSYTLRAIISPGSFLSTNVNVSIPLEIINYLSIDPPPRIVTVQGVEPVTSEKWRKVSSEDPDAISESDSIADEGSECNSDGLGNLSENDDTEDVVDRIVSSTKISGEDMPRFADLYYSLQEGNFNKGTNGRLPMSVETLPAGADTLSGLTTQTQELPNPSSFPERVEEKMRSRKRTLCKAVHLNEQSRDGGLTIEEQLFGKPLEDSLHGIALDVSENPPTPSSSTGNPLIVLGVQNNTNSQGNAVVSSSVSTKRHVKKSGSPLSNGSRVISVNDIIDAYIQPACDKNDDSTKHVQQGSAEPTTIDSRNHQVNPNTAKLPRPFSIDKLTTSRPRSKSVKDKIRELEALAAAANGNS</sequence>
<dbReference type="Gene3D" id="2.60.40.640">
    <property type="match status" value="1"/>
</dbReference>
<feature type="compositionally biased region" description="Acidic residues" evidence="1">
    <location>
        <begin position="504"/>
        <end position="520"/>
    </location>
</feature>
<dbReference type="InterPro" id="IPR014756">
    <property type="entry name" value="Ig_E-set"/>
</dbReference>
<feature type="domain" description="Arrestin C-terminal-like" evidence="2">
    <location>
        <begin position="315"/>
        <end position="477"/>
    </location>
</feature>
<dbReference type="Pfam" id="PF02752">
    <property type="entry name" value="Arrestin_C"/>
    <property type="match status" value="1"/>
</dbReference>
<gene>
    <name evidence="3" type="ORF">JR316_000575</name>
</gene>
<comment type="caution">
    <text evidence="3">The sequence shown here is derived from an EMBL/GenBank/DDBJ whole genome shotgun (WGS) entry which is preliminary data.</text>
</comment>
<dbReference type="GO" id="GO:0030674">
    <property type="term" value="F:protein-macromolecule adaptor activity"/>
    <property type="evidence" value="ECO:0007669"/>
    <property type="project" value="TreeGrafter"/>
</dbReference>
<organism evidence="3">
    <name type="scientific">Psilocybe cubensis</name>
    <name type="common">Psychedelic mushroom</name>
    <name type="synonym">Stropharia cubensis</name>
    <dbReference type="NCBI Taxonomy" id="181762"/>
    <lineage>
        <taxon>Eukaryota</taxon>
        <taxon>Fungi</taxon>
        <taxon>Dikarya</taxon>
        <taxon>Basidiomycota</taxon>
        <taxon>Agaricomycotina</taxon>
        <taxon>Agaricomycetes</taxon>
        <taxon>Agaricomycetidae</taxon>
        <taxon>Agaricales</taxon>
        <taxon>Agaricineae</taxon>
        <taxon>Strophariaceae</taxon>
        <taxon>Psilocybe</taxon>
    </lineage>
</organism>
<dbReference type="GO" id="GO:0005886">
    <property type="term" value="C:plasma membrane"/>
    <property type="evidence" value="ECO:0007669"/>
    <property type="project" value="TreeGrafter"/>
</dbReference>
<accession>A0A8H7Y718</accession>
<protein>
    <recommendedName>
        <fullName evidence="2">Arrestin C-terminal-like domain-containing protein</fullName>
    </recommendedName>
</protein>
<feature type="compositionally biased region" description="Polar residues" evidence="1">
    <location>
        <begin position="738"/>
        <end position="760"/>
    </location>
</feature>
<evidence type="ECO:0000259" key="2">
    <source>
        <dbReference type="SMART" id="SM01017"/>
    </source>
</evidence>
<dbReference type="PANTHER" id="PTHR11188">
    <property type="entry name" value="ARRESTIN DOMAIN CONTAINING PROTEIN"/>
    <property type="match status" value="1"/>
</dbReference>
<dbReference type="InterPro" id="IPR014752">
    <property type="entry name" value="Arrestin-like_C"/>
</dbReference>
<dbReference type="InterPro" id="IPR050357">
    <property type="entry name" value="Arrestin_domain-protein"/>
</dbReference>
<feature type="region of interest" description="Disordered" evidence="1">
    <location>
        <begin position="500"/>
        <end position="536"/>
    </location>
</feature>
<feature type="region of interest" description="Disordered" evidence="1">
    <location>
        <begin position="1"/>
        <end position="55"/>
    </location>
</feature>
<dbReference type="AlphaFoldDB" id="A0A8H7Y718"/>
<dbReference type="GO" id="GO:0031625">
    <property type="term" value="F:ubiquitin protein ligase binding"/>
    <property type="evidence" value="ECO:0007669"/>
    <property type="project" value="TreeGrafter"/>
</dbReference>
<name>A0A8H7Y718_PSICU</name>
<dbReference type="SMART" id="SM01017">
    <property type="entry name" value="Arrestin_C"/>
    <property type="match status" value="1"/>
</dbReference>
<evidence type="ECO:0000313" key="3">
    <source>
        <dbReference type="EMBL" id="KAG5173917.1"/>
    </source>
</evidence>
<proteinExistence type="predicted"/>
<reference evidence="3" key="1">
    <citation type="submission" date="2021-02" db="EMBL/GenBank/DDBJ databases">
        <title>Psilocybe cubensis genome.</title>
        <authorList>
            <person name="Mckernan K.J."/>
            <person name="Crawford S."/>
            <person name="Trippe A."/>
            <person name="Kane L.T."/>
            <person name="Mclaughlin S."/>
        </authorList>
    </citation>
    <scope>NUCLEOTIDE SEQUENCE [LARGE SCALE GENOMIC DNA]</scope>
    <source>
        <strain evidence="3">MGC-MH-2018</strain>
    </source>
</reference>